<proteinExistence type="predicted"/>
<evidence type="ECO:0000313" key="2">
    <source>
        <dbReference type="EMBL" id="KAJ9145684.1"/>
    </source>
</evidence>
<dbReference type="InterPro" id="IPR032675">
    <property type="entry name" value="LRR_dom_sf"/>
</dbReference>
<dbReference type="Gene3D" id="3.80.10.10">
    <property type="entry name" value="Ribonuclease Inhibitor"/>
    <property type="match status" value="1"/>
</dbReference>
<dbReference type="PROSITE" id="PS50181">
    <property type="entry name" value="FBOX"/>
    <property type="match status" value="1"/>
</dbReference>
<dbReference type="EMBL" id="JARPOI010000016">
    <property type="protein sequence ID" value="KAJ9145684.1"/>
    <property type="molecule type" value="Genomic_DNA"/>
</dbReference>
<dbReference type="InterPro" id="IPR001810">
    <property type="entry name" value="F-box_dom"/>
</dbReference>
<dbReference type="Gene3D" id="1.20.1280.50">
    <property type="match status" value="1"/>
</dbReference>
<feature type="domain" description="F-box" evidence="1">
    <location>
        <begin position="8"/>
        <end position="62"/>
    </location>
</feature>
<dbReference type="Proteomes" id="UP001174677">
    <property type="component" value="Chromosome 16"/>
</dbReference>
<dbReference type="SUPFAM" id="SSF81383">
    <property type="entry name" value="F-box domain"/>
    <property type="match status" value="1"/>
</dbReference>
<dbReference type="InterPro" id="IPR053781">
    <property type="entry name" value="F-box_AtFBL13-like"/>
</dbReference>
<organism evidence="2 3">
    <name type="scientific">Hevea brasiliensis</name>
    <name type="common">Para rubber tree</name>
    <name type="synonym">Siphonia brasiliensis</name>
    <dbReference type="NCBI Taxonomy" id="3981"/>
    <lineage>
        <taxon>Eukaryota</taxon>
        <taxon>Viridiplantae</taxon>
        <taxon>Streptophyta</taxon>
        <taxon>Embryophyta</taxon>
        <taxon>Tracheophyta</taxon>
        <taxon>Spermatophyta</taxon>
        <taxon>Magnoliopsida</taxon>
        <taxon>eudicotyledons</taxon>
        <taxon>Gunneridae</taxon>
        <taxon>Pentapetalae</taxon>
        <taxon>rosids</taxon>
        <taxon>fabids</taxon>
        <taxon>Malpighiales</taxon>
        <taxon>Euphorbiaceae</taxon>
        <taxon>Crotonoideae</taxon>
        <taxon>Micrandreae</taxon>
        <taxon>Hevea</taxon>
    </lineage>
</organism>
<gene>
    <name evidence="2" type="ORF">P3X46_028039</name>
</gene>
<sequence length="423" mass="49469">MEESIQEVDYISELPEPILYHILSFLSIKQAARTSVLSKTWFQVWRTIPILKFDFFELFNRRYGALYYYPDFEIRQTNIQELYNFLEQILLSRQRQMINLIKFTLIMPSEYPEIVPTMDRWIGYALESKVKHLKISVFPPTSVYCVPQALLNAISVQVLDLQYLHLPSIDNVTLPFLKKLSLTCVFANDNLVSKLVAGSPLIEDMSFITCFGFKTVKIFNLVNLVKFYVESIVHLEQLEVEAPNLHSLILRGSSWPSVLKLVSLKYLKSLTIHGAPITDKWLHEQLNKFPHLECLRLVECHILESIKISSSSLHTLCIKSCKKAARLQIDTPNLHIFSYRGDIISFSSNDLILPQVYLYFKFNNMETFWYIRLIQLLEKFNQCFRKVTLKSETGEVCPDDNFFYSNLCSHNCLYIVHNKYLRD</sequence>
<dbReference type="SUPFAM" id="SSF52058">
    <property type="entry name" value="L domain-like"/>
    <property type="match status" value="1"/>
</dbReference>
<dbReference type="Pfam" id="PF23622">
    <property type="entry name" value="LRR_At1g61320_AtMIF1"/>
    <property type="match status" value="1"/>
</dbReference>
<dbReference type="PANTHER" id="PTHR34145:SF28">
    <property type="entry name" value="F-BOX DOMAIN-CONTAINING PROTEIN"/>
    <property type="match status" value="1"/>
</dbReference>
<dbReference type="InterPro" id="IPR055357">
    <property type="entry name" value="LRR_At1g61320_AtMIF1"/>
</dbReference>
<accession>A0ABQ9KPP2</accession>
<evidence type="ECO:0000259" key="1">
    <source>
        <dbReference type="PROSITE" id="PS50181"/>
    </source>
</evidence>
<protein>
    <recommendedName>
        <fullName evidence="1">F-box domain-containing protein</fullName>
    </recommendedName>
</protein>
<keyword evidence="3" id="KW-1185">Reference proteome</keyword>
<dbReference type="InterPro" id="IPR053772">
    <property type="entry name" value="At1g61320/At1g61330-like"/>
</dbReference>
<comment type="caution">
    <text evidence="2">The sequence shown here is derived from an EMBL/GenBank/DDBJ whole genome shotgun (WGS) entry which is preliminary data.</text>
</comment>
<evidence type="ECO:0000313" key="3">
    <source>
        <dbReference type="Proteomes" id="UP001174677"/>
    </source>
</evidence>
<dbReference type="PANTHER" id="PTHR34145">
    <property type="entry name" value="OS02G0105600 PROTEIN"/>
    <property type="match status" value="1"/>
</dbReference>
<dbReference type="InterPro" id="IPR036047">
    <property type="entry name" value="F-box-like_dom_sf"/>
</dbReference>
<dbReference type="CDD" id="cd22160">
    <property type="entry name" value="F-box_AtFBL13-like"/>
    <property type="match status" value="1"/>
</dbReference>
<name>A0ABQ9KPP2_HEVBR</name>
<dbReference type="Pfam" id="PF00646">
    <property type="entry name" value="F-box"/>
    <property type="match status" value="1"/>
</dbReference>
<reference evidence="2" key="1">
    <citation type="journal article" date="2023" name="Plant Biotechnol. J.">
        <title>Chromosome-level wild Hevea brasiliensis genome provides new tools for genomic-assisted breeding and valuable loci to elevate rubber yield.</title>
        <authorList>
            <person name="Cheng H."/>
            <person name="Song X."/>
            <person name="Hu Y."/>
            <person name="Wu T."/>
            <person name="Yang Q."/>
            <person name="An Z."/>
            <person name="Feng S."/>
            <person name="Deng Z."/>
            <person name="Wu W."/>
            <person name="Zeng X."/>
            <person name="Tu M."/>
            <person name="Wang X."/>
            <person name="Huang H."/>
        </authorList>
    </citation>
    <scope>NUCLEOTIDE SEQUENCE</scope>
    <source>
        <strain evidence="2">MT/VB/25A 57/8</strain>
    </source>
</reference>